<evidence type="ECO:0000313" key="1">
    <source>
        <dbReference type="EMBL" id="MCX2523570.1"/>
    </source>
</evidence>
<dbReference type="InterPro" id="IPR007413">
    <property type="entry name" value="YcjX-like"/>
</dbReference>
<dbReference type="EMBL" id="JAPIVE010000001">
    <property type="protein sequence ID" value="MCX2523570.1"/>
    <property type="molecule type" value="Genomic_DNA"/>
</dbReference>
<dbReference type="AlphaFoldDB" id="A0AA41ZFF8"/>
<name>A0AA41ZFF8_9GAMM</name>
<keyword evidence="2" id="KW-1185">Reference proteome</keyword>
<dbReference type="PIRSF" id="PIRSF019381">
    <property type="entry name" value="YcjX"/>
    <property type="match status" value="1"/>
</dbReference>
<evidence type="ECO:0000313" key="2">
    <source>
        <dbReference type="Proteomes" id="UP001165678"/>
    </source>
</evidence>
<sequence>MAWTLPKHLRDVLERGLDRQVRLAVTGLSRAGKTAFLTSLINQLRHAGLDAQLELVSAVREHRLLGAQRVDQPDLSIPRFPYDEAMASLQASPAAWPTPTRGMSELRLAIKYRTRRASRHLTGEEATLTLDLIDYPGEWLLDLPMLQQDFHDWSGTMASLMTPERRAFMSTWLEKASAHTPDSVVEEQTLAELAAHYTDGLHQARRDGGFYFIQPGRFLLPGELRDAPVLQFYPLVQLEGWSREALDALPADSLYQTLKARFEHYKRHVITPFYKSYFQRFDRQVVLVDVLTALNSGPAVFNELRYTMNALMQSFNYGRNGLFSRLFTPRIDRLAIAATKADHVTPDQHDALQTLLSTLMSQPLQDMRYANIPARAFALASIRATTVKKLENVTPNALALSGRTLEDQEVLLFPGDVPSTLPDETFWARQGFSFTPFHPARHTSGALPHIRMDALLDWLLGDKWL</sequence>
<proteinExistence type="predicted"/>
<protein>
    <submittedName>
        <fullName evidence="1">YcjX family protein</fullName>
    </submittedName>
</protein>
<dbReference type="Pfam" id="PF04317">
    <property type="entry name" value="DUF463"/>
    <property type="match status" value="1"/>
</dbReference>
<dbReference type="Proteomes" id="UP001165678">
    <property type="component" value="Unassembled WGS sequence"/>
</dbReference>
<gene>
    <name evidence="1" type="ORF">OQ287_04895</name>
</gene>
<dbReference type="RefSeq" id="WP_250937238.1">
    <property type="nucleotide sequence ID" value="NZ_JAMLJK010000001.1"/>
</dbReference>
<dbReference type="PANTHER" id="PTHR38605:SF1">
    <property type="entry name" value="ATPASE"/>
    <property type="match status" value="1"/>
</dbReference>
<organism evidence="1 2">
    <name type="scientific">Larsenimonas rhizosphaerae</name>
    <dbReference type="NCBI Taxonomy" id="2944682"/>
    <lineage>
        <taxon>Bacteria</taxon>
        <taxon>Pseudomonadati</taxon>
        <taxon>Pseudomonadota</taxon>
        <taxon>Gammaproteobacteria</taxon>
        <taxon>Oceanospirillales</taxon>
        <taxon>Halomonadaceae</taxon>
        <taxon>Larsenimonas</taxon>
    </lineage>
</organism>
<comment type="caution">
    <text evidence="1">The sequence shown here is derived from an EMBL/GenBank/DDBJ whole genome shotgun (WGS) entry which is preliminary data.</text>
</comment>
<dbReference type="PANTHER" id="PTHR38605">
    <property type="entry name" value="ATPASE-RELATED"/>
    <property type="match status" value="1"/>
</dbReference>
<reference evidence="1" key="1">
    <citation type="submission" date="2022-11" db="EMBL/GenBank/DDBJ databases">
        <title>Larsenimonas rhizosphaerae sp. nov., isolated from a tidal mudflat.</title>
        <authorList>
            <person name="Lee S.D."/>
            <person name="Kim I.S."/>
        </authorList>
    </citation>
    <scope>NUCLEOTIDE SEQUENCE</scope>
    <source>
        <strain evidence="1">GH2-1</strain>
    </source>
</reference>
<accession>A0AA41ZFF8</accession>